<evidence type="ECO:0000313" key="2">
    <source>
        <dbReference type="Proteomes" id="UP001302676"/>
    </source>
</evidence>
<organism evidence="1 2">
    <name type="scientific">Dichotomopilus funicola</name>
    <dbReference type="NCBI Taxonomy" id="1934379"/>
    <lineage>
        <taxon>Eukaryota</taxon>
        <taxon>Fungi</taxon>
        <taxon>Dikarya</taxon>
        <taxon>Ascomycota</taxon>
        <taxon>Pezizomycotina</taxon>
        <taxon>Sordariomycetes</taxon>
        <taxon>Sordariomycetidae</taxon>
        <taxon>Sordariales</taxon>
        <taxon>Chaetomiaceae</taxon>
        <taxon>Dichotomopilus</taxon>
    </lineage>
</organism>
<comment type="caution">
    <text evidence="1">The sequence shown here is derived from an EMBL/GenBank/DDBJ whole genome shotgun (WGS) entry which is preliminary data.</text>
</comment>
<reference evidence="1" key="1">
    <citation type="journal article" date="2023" name="Mol. Phylogenet. Evol.">
        <title>Genome-scale phylogeny and comparative genomics of the fungal order Sordariales.</title>
        <authorList>
            <person name="Hensen N."/>
            <person name="Bonometti L."/>
            <person name="Westerberg I."/>
            <person name="Brannstrom I.O."/>
            <person name="Guillou S."/>
            <person name="Cros-Aarteil S."/>
            <person name="Calhoun S."/>
            <person name="Haridas S."/>
            <person name="Kuo A."/>
            <person name="Mondo S."/>
            <person name="Pangilinan J."/>
            <person name="Riley R."/>
            <person name="LaButti K."/>
            <person name="Andreopoulos B."/>
            <person name="Lipzen A."/>
            <person name="Chen C."/>
            <person name="Yan M."/>
            <person name="Daum C."/>
            <person name="Ng V."/>
            <person name="Clum A."/>
            <person name="Steindorff A."/>
            <person name="Ohm R.A."/>
            <person name="Martin F."/>
            <person name="Silar P."/>
            <person name="Natvig D.O."/>
            <person name="Lalanne C."/>
            <person name="Gautier V."/>
            <person name="Ament-Velasquez S.L."/>
            <person name="Kruys A."/>
            <person name="Hutchinson M.I."/>
            <person name="Powell A.J."/>
            <person name="Barry K."/>
            <person name="Miller A.N."/>
            <person name="Grigoriev I.V."/>
            <person name="Debuchy R."/>
            <person name="Gladieux P."/>
            <person name="Hiltunen Thoren M."/>
            <person name="Johannesson H."/>
        </authorList>
    </citation>
    <scope>NUCLEOTIDE SEQUENCE</scope>
    <source>
        <strain evidence="1">CBS 141.50</strain>
    </source>
</reference>
<dbReference type="AlphaFoldDB" id="A0AAN6V3Y3"/>
<evidence type="ECO:0008006" key="3">
    <source>
        <dbReference type="Google" id="ProtNLM"/>
    </source>
</evidence>
<proteinExistence type="predicted"/>
<reference evidence="1" key="2">
    <citation type="submission" date="2023-05" db="EMBL/GenBank/DDBJ databases">
        <authorList>
            <consortium name="Lawrence Berkeley National Laboratory"/>
            <person name="Steindorff A."/>
            <person name="Hensen N."/>
            <person name="Bonometti L."/>
            <person name="Westerberg I."/>
            <person name="Brannstrom I.O."/>
            <person name="Guillou S."/>
            <person name="Cros-Aarteil S."/>
            <person name="Calhoun S."/>
            <person name="Haridas S."/>
            <person name="Kuo A."/>
            <person name="Mondo S."/>
            <person name="Pangilinan J."/>
            <person name="Riley R."/>
            <person name="Labutti K."/>
            <person name="Andreopoulos B."/>
            <person name="Lipzen A."/>
            <person name="Chen C."/>
            <person name="Yanf M."/>
            <person name="Daum C."/>
            <person name="Ng V."/>
            <person name="Clum A."/>
            <person name="Ohm R."/>
            <person name="Martin F."/>
            <person name="Silar P."/>
            <person name="Natvig D."/>
            <person name="Lalanne C."/>
            <person name="Gautier V."/>
            <person name="Ament-Velasquez S.L."/>
            <person name="Kruys A."/>
            <person name="Hutchinson M.I."/>
            <person name="Powell A.J."/>
            <person name="Barry K."/>
            <person name="Miller A.N."/>
            <person name="Grigoriev I.V."/>
            <person name="Debuchy R."/>
            <person name="Gladieux P."/>
            <person name="Thoren M.H."/>
            <person name="Johannesson H."/>
        </authorList>
    </citation>
    <scope>NUCLEOTIDE SEQUENCE</scope>
    <source>
        <strain evidence="1">CBS 141.50</strain>
    </source>
</reference>
<dbReference type="Proteomes" id="UP001302676">
    <property type="component" value="Unassembled WGS sequence"/>
</dbReference>
<dbReference type="GeneID" id="87817052"/>
<dbReference type="EMBL" id="MU853577">
    <property type="protein sequence ID" value="KAK4144418.1"/>
    <property type="molecule type" value="Genomic_DNA"/>
</dbReference>
<protein>
    <recommendedName>
        <fullName evidence="3">Cell wall protein PhiA</fullName>
    </recommendedName>
</protein>
<name>A0AAN6V3Y3_9PEZI</name>
<accession>A0AAN6V3Y3</accession>
<keyword evidence="2" id="KW-1185">Reference proteome</keyword>
<dbReference type="RefSeq" id="XP_062637789.1">
    <property type="nucleotide sequence ID" value="XM_062780439.1"/>
</dbReference>
<evidence type="ECO:0000313" key="1">
    <source>
        <dbReference type="EMBL" id="KAK4144418.1"/>
    </source>
</evidence>
<gene>
    <name evidence="1" type="ORF">C8A04DRAFT_27875</name>
</gene>
<sequence>MPTARSGRHPGQGSPTPIVLTLGPKILDIKDVNALGINISISISISISIRIGISTAVNNSLNNQPHSNQTQLLKHQPVTMQLTAFALLAGAIASVTATGTNAQAGARKFSLVALHSGTKIHSSNLSATKNKLFVSLPKDRQDAQCSDNQVHDRATLYVADGELFLYNGEGNEQQKFVVDMSGMGGGNLQYFNAAGGAPSAPFETKGWEINSSNALTFKGANLLACSVPDGSYAVYVYSGNDHPANHKDCIPFQASSIIVPHPVACEYSTF</sequence>